<evidence type="ECO:0000313" key="7">
    <source>
        <dbReference type="EMBL" id="EMR03580.1"/>
    </source>
</evidence>
<feature type="domain" description="Phosphotyrosine protein phosphatase I" evidence="6">
    <location>
        <begin position="4"/>
        <end position="181"/>
    </location>
</feature>
<proteinExistence type="inferred from homology"/>
<sequence length="192" mass="21616">MQKIKVLFVCLGNICRSPMAEAIFQHKIAELGLAGQFEADSAGTANYHVGKGADRRTISTVERMGIRITHTARQVATPDLTYYDYILAMDAENRDTLNTLARADRELGGRIYLMRDFEPGAQPHNTANEKQPYTNVDPLTDSVHDPLTPNLSVPDPYYGGDEGFEEVYHILDRSIAHFIDFVCRRHSLRPHV</sequence>
<evidence type="ECO:0000256" key="2">
    <source>
        <dbReference type="ARBA" id="ARBA00013064"/>
    </source>
</evidence>
<gene>
    <name evidence="7" type="primary">yfkJ</name>
    <name evidence="7" type="ORF">ADICEAN_01261</name>
</gene>
<reference evidence="7 8" key="1">
    <citation type="journal article" date="2013" name="Genome Announc.">
        <title>Draft Genome Sequence of Cesiribacter andamanensis Strain AMV16T, Isolated from a Soil Sample from a Mud Volcano in the Andaman Islands, India.</title>
        <authorList>
            <person name="Shivaji S."/>
            <person name="Ara S."/>
            <person name="Begum Z."/>
            <person name="Srinivas T.N."/>
            <person name="Singh A."/>
            <person name="Kumar Pinnaka A."/>
        </authorList>
    </citation>
    <scope>NUCLEOTIDE SEQUENCE [LARGE SCALE GENOMIC DNA]</scope>
    <source>
        <strain evidence="7 8">AMV16</strain>
    </source>
</reference>
<comment type="similarity">
    <text evidence="1">Belongs to the low molecular weight phosphotyrosine protein phosphatase family.</text>
</comment>
<dbReference type="AlphaFoldDB" id="M7NPC8"/>
<dbReference type="GO" id="GO:0004725">
    <property type="term" value="F:protein tyrosine phosphatase activity"/>
    <property type="evidence" value="ECO:0007669"/>
    <property type="project" value="UniProtKB-EC"/>
</dbReference>
<keyword evidence="4" id="KW-0904">Protein phosphatase</keyword>
<dbReference type="Proteomes" id="UP000011910">
    <property type="component" value="Unassembled WGS sequence"/>
</dbReference>
<dbReference type="SMART" id="SM00226">
    <property type="entry name" value="LMWPc"/>
    <property type="match status" value="1"/>
</dbReference>
<evidence type="ECO:0000259" key="6">
    <source>
        <dbReference type="SMART" id="SM00226"/>
    </source>
</evidence>
<evidence type="ECO:0000256" key="4">
    <source>
        <dbReference type="ARBA" id="ARBA00022912"/>
    </source>
</evidence>
<dbReference type="CDD" id="cd16343">
    <property type="entry name" value="LMWPTP"/>
    <property type="match status" value="1"/>
</dbReference>
<dbReference type="InterPro" id="IPR050438">
    <property type="entry name" value="LMW_PTPase"/>
</dbReference>
<keyword evidence="8" id="KW-1185">Reference proteome</keyword>
<dbReference type="EMBL" id="AODQ01000022">
    <property type="protein sequence ID" value="EMR03580.1"/>
    <property type="molecule type" value="Genomic_DNA"/>
</dbReference>
<name>M7NPC8_9BACT</name>
<organism evidence="7 8">
    <name type="scientific">Cesiribacter andamanensis AMV16</name>
    <dbReference type="NCBI Taxonomy" id="1279009"/>
    <lineage>
        <taxon>Bacteria</taxon>
        <taxon>Pseudomonadati</taxon>
        <taxon>Bacteroidota</taxon>
        <taxon>Cytophagia</taxon>
        <taxon>Cytophagales</taxon>
        <taxon>Cesiribacteraceae</taxon>
        <taxon>Cesiribacter</taxon>
    </lineage>
</organism>
<feature type="active site" description="Nucleophile" evidence="5">
    <location>
        <position position="10"/>
    </location>
</feature>
<protein>
    <recommendedName>
        <fullName evidence="2">protein-tyrosine-phosphatase</fullName>
        <ecNumber evidence="2">3.1.3.48</ecNumber>
    </recommendedName>
</protein>
<dbReference type="PATRIC" id="fig|1279009.4.peg.1274"/>
<evidence type="ECO:0000313" key="8">
    <source>
        <dbReference type="Proteomes" id="UP000011910"/>
    </source>
</evidence>
<dbReference type="PANTHER" id="PTHR11717:SF7">
    <property type="entry name" value="LOW MOLECULAR WEIGHT PHOSPHOTYROSINE PROTEIN PHOSPHATASE"/>
    <property type="match status" value="1"/>
</dbReference>
<dbReference type="Pfam" id="PF01451">
    <property type="entry name" value="LMWPc"/>
    <property type="match status" value="1"/>
</dbReference>
<dbReference type="OrthoDB" id="9784339at2"/>
<accession>M7NPC8</accession>
<dbReference type="InterPro" id="IPR023485">
    <property type="entry name" value="Ptyr_pPase"/>
</dbReference>
<dbReference type="PANTHER" id="PTHR11717">
    <property type="entry name" value="LOW MOLECULAR WEIGHT PROTEIN TYROSINE PHOSPHATASE"/>
    <property type="match status" value="1"/>
</dbReference>
<feature type="active site" description="Proton donor" evidence="5">
    <location>
        <position position="155"/>
    </location>
</feature>
<dbReference type="Gene3D" id="3.40.50.2300">
    <property type="match status" value="1"/>
</dbReference>
<dbReference type="SUPFAM" id="SSF52788">
    <property type="entry name" value="Phosphotyrosine protein phosphatases I"/>
    <property type="match status" value="1"/>
</dbReference>
<dbReference type="PRINTS" id="PR00719">
    <property type="entry name" value="LMWPTPASE"/>
</dbReference>
<evidence type="ECO:0000256" key="3">
    <source>
        <dbReference type="ARBA" id="ARBA00022801"/>
    </source>
</evidence>
<dbReference type="STRING" id="1279009.ADICEAN_01261"/>
<comment type="caution">
    <text evidence="7">The sequence shown here is derived from an EMBL/GenBank/DDBJ whole genome shotgun (WGS) entry which is preliminary data.</text>
</comment>
<dbReference type="InterPro" id="IPR036196">
    <property type="entry name" value="Ptyr_pPase_sf"/>
</dbReference>
<keyword evidence="3 7" id="KW-0378">Hydrolase</keyword>
<feature type="active site" evidence="5">
    <location>
        <position position="16"/>
    </location>
</feature>
<dbReference type="EC" id="3.1.3.48" evidence="2"/>
<evidence type="ECO:0000256" key="1">
    <source>
        <dbReference type="ARBA" id="ARBA00011063"/>
    </source>
</evidence>
<dbReference type="RefSeq" id="WP_009194661.1">
    <property type="nucleotide sequence ID" value="NZ_AODQ01000022.1"/>
</dbReference>
<dbReference type="eggNOG" id="COG0394">
    <property type="taxonomic scope" value="Bacteria"/>
</dbReference>
<dbReference type="InterPro" id="IPR017867">
    <property type="entry name" value="Tyr_phospatase_low_mol_wt"/>
</dbReference>
<evidence type="ECO:0000256" key="5">
    <source>
        <dbReference type="PIRSR" id="PIRSR617867-1"/>
    </source>
</evidence>